<dbReference type="HOGENOM" id="CLU_820525_0_0_9"/>
<protein>
    <submittedName>
        <fullName evidence="2">Uncharacterized protein</fullName>
    </submittedName>
</protein>
<feature type="chain" id="PRO_5039571300" evidence="1">
    <location>
        <begin position="22"/>
        <end position="338"/>
    </location>
</feature>
<sequence length="338" mass="37082">MKRTTKNLICAASLIAIASIAACGPKTSQEMEAAEVTEPVTAAVDESWKNGRNLTGYDVSDKNGARTLWVEFGEESADIYDDKGQIFGSVNYGQLKDTEYSKQGFAFADIDNDGYLDASMPGIKNEFGNYTYNWIYNFVDRKFMDRTAELTNEKEVLWLIANGILGNNSSRQIVQMFNNSDVGVVNGVVTLNDRNCKAYSISDDGRETARLYYDQNGDWYIDEGCKNIYSIMAVKNDSYVLDGVLTTPRAKSIAGYTLADFYGDASAVSTGISQLWVAAGDASVSADSISSAINSVVSAYEIVIDDKGTIRRMSRGTNVFEMAAGQFGIDLSKYEKLK</sequence>
<accession>B7AVP0</accession>
<reference evidence="2 3" key="2">
    <citation type="submission" date="2008-11" db="EMBL/GenBank/DDBJ databases">
        <authorList>
            <person name="Fulton L."/>
            <person name="Clifton S."/>
            <person name="Fulton B."/>
            <person name="Xu J."/>
            <person name="Minx P."/>
            <person name="Pepin K.H."/>
            <person name="Johnson M."/>
            <person name="Bhonagiri V."/>
            <person name="Nash W.E."/>
            <person name="Mardis E.R."/>
            <person name="Wilson R.K."/>
        </authorList>
    </citation>
    <scope>NUCLEOTIDE SEQUENCE [LARGE SCALE GENOMIC DNA]</scope>
    <source>
        <strain evidence="2 3">ATCC 43243</strain>
    </source>
</reference>
<feature type="signal peptide" evidence="1">
    <location>
        <begin position="1"/>
        <end position="21"/>
    </location>
</feature>
<name>B7AVP0_9FIRM</name>
<dbReference type="PROSITE" id="PS51257">
    <property type="entry name" value="PROKAR_LIPOPROTEIN"/>
    <property type="match status" value="1"/>
</dbReference>
<evidence type="ECO:0000313" key="2">
    <source>
        <dbReference type="EMBL" id="EEC56281.1"/>
    </source>
</evidence>
<comment type="caution">
    <text evidence="2">The sequence shown here is derived from an EMBL/GenBank/DDBJ whole genome shotgun (WGS) entry which is preliminary data.</text>
</comment>
<proteinExistence type="predicted"/>
<evidence type="ECO:0000313" key="3">
    <source>
        <dbReference type="Proteomes" id="UP000003136"/>
    </source>
</evidence>
<reference evidence="2 3" key="1">
    <citation type="submission" date="2008-11" db="EMBL/GenBank/DDBJ databases">
        <title>Draft genome sequence of Bacteroides pectinophilus (ATCC 43243).</title>
        <authorList>
            <person name="Sudarsanam P."/>
            <person name="Ley R."/>
            <person name="Guruge J."/>
            <person name="Turnbaugh P.J."/>
            <person name="Mahowald M."/>
            <person name="Liep D."/>
            <person name="Gordon J."/>
        </authorList>
    </citation>
    <scope>NUCLEOTIDE SEQUENCE [LARGE SCALE GENOMIC DNA]</scope>
    <source>
        <strain evidence="2 3">ATCC 43243</strain>
    </source>
</reference>
<dbReference type="AlphaFoldDB" id="B7AVP0"/>
<dbReference type="STRING" id="483218.BACPEC_02788"/>
<gene>
    <name evidence="2" type="ORF">BACPEC_02788</name>
</gene>
<evidence type="ECO:0000256" key="1">
    <source>
        <dbReference type="SAM" id="SignalP"/>
    </source>
</evidence>
<organism evidence="2 3">
    <name type="scientific">[Bacteroides] pectinophilus ATCC 43243</name>
    <dbReference type="NCBI Taxonomy" id="483218"/>
    <lineage>
        <taxon>Bacteria</taxon>
        <taxon>Bacillati</taxon>
        <taxon>Bacillota</taxon>
        <taxon>Clostridia</taxon>
        <taxon>Eubacteriales</taxon>
    </lineage>
</organism>
<dbReference type="Proteomes" id="UP000003136">
    <property type="component" value="Unassembled WGS sequence"/>
</dbReference>
<keyword evidence="1" id="KW-0732">Signal</keyword>
<keyword evidence="3" id="KW-1185">Reference proteome</keyword>
<dbReference type="EMBL" id="ABVQ01000037">
    <property type="protein sequence ID" value="EEC56281.1"/>
    <property type="molecule type" value="Genomic_DNA"/>
</dbReference>